<keyword evidence="2" id="KW-1185">Reference proteome</keyword>
<accession>A0ABM8YV50</accession>
<name>A0ABM8YV50_9PROT</name>
<dbReference type="InterPro" id="IPR036869">
    <property type="entry name" value="J_dom_sf"/>
</dbReference>
<organism evidence="1 2">
    <name type="scientific">Candidatus Nitrotoga arctica</name>
    <dbReference type="NCBI Taxonomy" id="453162"/>
    <lineage>
        <taxon>Bacteria</taxon>
        <taxon>Pseudomonadati</taxon>
        <taxon>Pseudomonadota</taxon>
        <taxon>Betaproteobacteria</taxon>
        <taxon>Nitrosomonadales</taxon>
        <taxon>Gallionellaceae</taxon>
        <taxon>Candidatus Nitrotoga</taxon>
    </lineage>
</organism>
<gene>
    <name evidence="1" type="ORF">NTG6680_0068</name>
</gene>
<proteinExistence type="predicted"/>
<dbReference type="SUPFAM" id="SSF46565">
    <property type="entry name" value="Chaperone J-domain"/>
    <property type="match status" value="1"/>
</dbReference>
<reference evidence="1 2" key="1">
    <citation type="submission" date="2021-10" db="EMBL/GenBank/DDBJ databases">
        <authorList>
            <person name="Koch H."/>
        </authorList>
    </citation>
    <scope>NUCLEOTIDE SEQUENCE [LARGE SCALE GENOMIC DNA]</scope>
    <source>
        <strain evidence="1">6680</strain>
    </source>
</reference>
<evidence type="ECO:0008006" key="3">
    <source>
        <dbReference type="Google" id="ProtNLM"/>
    </source>
</evidence>
<sequence length="28" mass="3133">MKEINDACAVLSDPEKFAAYDRIGQGYQ</sequence>
<protein>
    <recommendedName>
        <fullName evidence="3">DnaJ domain-containing protein</fullName>
    </recommendedName>
</protein>
<dbReference type="EMBL" id="OU912926">
    <property type="protein sequence ID" value="CAG9931321.1"/>
    <property type="molecule type" value="Genomic_DNA"/>
</dbReference>
<dbReference type="Proteomes" id="UP000839052">
    <property type="component" value="Chromosome"/>
</dbReference>
<evidence type="ECO:0000313" key="1">
    <source>
        <dbReference type="EMBL" id="CAG9931321.1"/>
    </source>
</evidence>
<evidence type="ECO:0000313" key="2">
    <source>
        <dbReference type="Proteomes" id="UP000839052"/>
    </source>
</evidence>